<keyword evidence="2" id="KW-0472">Membrane</keyword>
<evidence type="ECO:0000256" key="1">
    <source>
        <dbReference type="SAM" id="MobiDB-lite"/>
    </source>
</evidence>
<keyword evidence="5" id="KW-1185">Reference proteome</keyword>
<feature type="transmembrane region" description="Helical" evidence="2">
    <location>
        <begin position="219"/>
        <end position="244"/>
    </location>
</feature>
<dbReference type="Proteomes" id="UP000030647">
    <property type="component" value="Unassembled WGS sequence"/>
</dbReference>
<proteinExistence type="predicted"/>
<feature type="compositionally biased region" description="Gly residues" evidence="1">
    <location>
        <begin position="486"/>
        <end position="526"/>
    </location>
</feature>
<organism evidence="4 5">
    <name type="scientific">Schleiferilactobacillus shenzhenensis LY-73</name>
    <dbReference type="NCBI Taxonomy" id="1231336"/>
    <lineage>
        <taxon>Bacteria</taxon>
        <taxon>Bacillati</taxon>
        <taxon>Bacillota</taxon>
        <taxon>Bacilli</taxon>
        <taxon>Lactobacillales</taxon>
        <taxon>Lactobacillaceae</taxon>
        <taxon>Schleiferilactobacillus</taxon>
    </lineage>
</organism>
<dbReference type="PANTHER" id="PTHR30373">
    <property type="entry name" value="UPF0603 PROTEIN YGCG"/>
    <property type="match status" value="1"/>
</dbReference>
<evidence type="ECO:0000256" key="2">
    <source>
        <dbReference type="SAM" id="Phobius"/>
    </source>
</evidence>
<reference evidence="5" key="1">
    <citation type="journal article" date="2013" name="Genome Announc.">
        <title>Whole-Genome Sequencing of Lactobacillus shenzhenensis Strain LY-73T.</title>
        <authorList>
            <person name="Lin Z."/>
            <person name="Liu Z."/>
            <person name="Yang R."/>
            <person name="Zou Y."/>
            <person name="Wan D."/>
            <person name="Chen J."/>
            <person name="Guo M."/>
            <person name="Zhao J."/>
            <person name="Fang C."/>
            <person name="Yang R."/>
            <person name="Liu F."/>
        </authorList>
    </citation>
    <scope>NUCLEOTIDE SEQUENCE [LARGE SCALE GENOMIC DNA]</scope>
    <source>
        <strain evidence="5">LY-73</strain>
    </source>
</reference>
<sequence length="526" mass="57948">MMNLFKQKTDHPAVPKGGRSFSMPIHQSNQPKRGVPALVLILLTLILAAWFGFQAATPVHAADQVYVEDNAGVLSAQTKNYINDISNHQLTKLNGKPQYAVITEKHLPADTDIETQGADLFQKWGIGHKGWDNGLLFLIATDDRKYHLEVGYGLEPVITDSAKDDLITADVTADLKAKDYDAAITKISQRIVQKLQNAKLDTPAQVAERRQQDAAKKRFWRTVMIATAAVVGLIIIFFVLQSLLRHWQRRRRFLALTKDRYTGVLAPYFRGVDTWQAVKSAGLDRHADDDEMLEYADQNVVLNYLENQEPGIVRKGRGGKPLDYADIISDMDLAPLIPHFTMAALLTAIQEHIAQREQRRAANQQMIRQAVNQYLAEHNDLHVAAEDVANRVNRTVDLDKPSDVIARRLTPAIKEAALRENVADRYSQLADEHPEKVPDYDVFLARLNGLPDSSLERLSRVNDMEFYAILALLMSNNDHHNDDSGPFGGFWGGGSSGGSSGGGDGGSFGGGFGGGSSGGGGFSGGW</sequence>
<dbReference type="STRING" id="1231336.L248_2754"/>
<evidence type="ECO:0000313" key="5">
    <source>
        <dbReference type="Proteomes" id="UP000030647"/>
    </source>
</evidence>
<dbReference type="HOGENOM" id="CLU_567164_0_0_9"/>
<dbReference type="eggNOG" id="COG1512">
    <property type="taxonomic scope" value="Bacteria"/>
</dbReference>
<keyword evidence="2" id="KW-0812">Transmembrane</keyword>
<dbReference type="OrthoDB" id="9810918at2"/>
<dbReference type="EMBL" id="KI271587">
    <property type="protein sequence ID" value="ERL65355.1"/>
    <property type="molecule type" value="Genomic_DNA"/>
</dbReference>
<name>U4TPJ5_9LACO</name>
<evidence type="ECO:0000259" key="3">
    <source>
        <dbReference type="Pfam" id="PF04536"/>
    </source>
</evidence>
<feature type="region of interest" description="Disordered" evidence="1">
    <location>
        <begin position="485"/>
        <end position="526"/>
    </location>
</feature>
<dbReference type="PANTHER" id="PTHR30373:SF2">
    <property type="entry name" value="UPF0603 PROTEIN YGCG"/>
    <property type="match status" value="1"/>
</dbReference>
<keyword evidence="2" id="KW-1133">Transmembrane helix</keyword>
<dbReference type="Pfam" id="PF04536">
    <property type="entry name" value="TPM_phosphatase"/>
    <property type="match status" value="1"/>
</dbReference>
<gene>
    <name evidence="4" type="ORF">L248_2754</name>
</gene>
<dbReference type="AlphaFoldDB" id="U4TPJ5"/>
<dbReference type="Gene3D" id="3.10.310.50">
    <property type="match status" value="1"/>
</dbReference>
<evidence type="ECO:0000313" key="4">
    <source>
        <dbReference type="EMBL" id="ERL65355.1"/>
    </source>
</evidence>
<feature type="domain" description="TPM" evidence="3">
    <location>
        <begin position="67"/>
        <end position="193"/>
    </location>
</feature>
<dbReference type="InterPro" id="IPR007621">
    <property type="entry name" value="TPM_dom"/>
</dbReference>
<protein>
    <recommendedName>
        <fullName evidence="3">TPM domain-containing protein</fullName>
    </recommendedName>
</protein>
<accession>U4TPJ5</accession>